<feature type="active site" evidence="6">
    <location>
        <position position="50"/>
    </location>
</feature>
<evidence type="ECO:0000256" key="7">
    <source>
        <dbReference type="SAM" id="Coils"/>
    </source>
</evidence>
<dbReference type="GO" id="GO:0000156">
    <property type="term" value="F:phosphorelay response regulator activity"/>
    <property type="evidence" value="ECO:0007669"/>
    <property type="project" value="InterPro"/>
</dbReference>
<evidence type="ECO:0000259" key="11">
    <source>
        <dbReference type="PROSITE" id="PS50123"/>
    </source>
</evidence>
<keyword evidence="7" id="KW-0175">Coiled coil</keyword>
<feature type="coiled-coil region" evidence="7">
    <location>
        <begin position="665"/>
        <end position="734"/>
    </location>
</feature>
<evidence type="ECO:0000256" key="1">
    <source>
        <dbReference type="ARBA" id="ARBA00001541"/>
    </source>
</evidence>
<dbReference type="AlphaFoldDB" id="A0A9J7A1W2"/>
<dbReference type="PANTHER" id="PTHR24422:SF27">
    <property type="entry name" value="PROTEIN-GLUTAMATE O-METHYLTRANSFERASE"/>
    <property type="match status" value="1"/>
</dbReference>
<dbReference type="GO" id="GO:0032259">
    <property type="term" value="P:methylation"/>
    <property type="evidence" value="ECO:0007669"/>
    <property type="project" value="UniProtKB-KW"/>
</dbReference>
<dbReference type="GO" id="GO:0006355">
    <property type="term" value="P:regulation of DNA-templated transcription"/>
    <property type="evidence" value="ECO:0007669"/>
    <property type="project" value="InterPro"/>
</dbReference>
<keyword evidence="4" id="KW-0808">Transferase</keyword>
<dbReference type="InterPro" id="IPR000700">
    <property type="entry name" value="PAS-assoc_C"/>
</dbReference>
<dbReference type="Pfam" id="PF13596">
    <property type="entry name" value="PAS_10"/>
    <property type="match status" value="1"/>
</dbReference>
<dbReference type="SUPFAM" id="SSF55785">
    <property type="entry name" value="PYP-like sensor domain (PAS domain)"/>
    <property type="match status" value="2"/>
</dbReference>
<protein>
    <recommendedName>
        <fullName evidence="2">protein-glutamate O-methyltransferase</fullName>
        <ecNumber evidence="2">2.1.1.80</ecNumber>
    </recommendedName>
</protein>
<dbReference type="KEGG" id="eps:L0Y14_07155"/>
<dbReference type="SUPFAM" id="SSF52738">
    <property type="entry name" value="Methylesterase CheB, C-terminal domain"/>
    <property type="match status" value="1"/>
</dbReference>
<evidence type="ECO:0000256" key="3">
    <source>
        <dbReference type="ARBA" id="ARBA00022603"/>
    </source>
</evidence>
<name>A0A9J7A1W2_9GAMM</name>
<feature type="active site" evidence="6">
    <location>
        <position position="23"/>
    </location>
</feature>
<feature type="domain" description="CheB-type methylesterase" evidence="10">
    <location>
        <begin position="11"/>
        <end position="193"/>
    </location>
</feature>
<evidence type="ECO:0000259" key="8">
    <source>
        <dbReference type="PROSITE" id="PS50112"/>
    </source>
</evidence>
<dbReference type="Gene3D" id="3.40.50.150">
    <property type="entry name" value="Vaccinia Virus protein VP39"/>
    <property type="match status" value="1"/>
</dbReference>
<dbReference type="GO" id="GO:0005737">
    <property type="term" value="C:cytoplasm"/>
    <property type="evidence" value="ECO:0007669"/>
    <property type="project" value="InterPro"/>
</dbReference>
<dbReference type="Pfam" id="PF01739">
    <property type="entry name" value="CheR"/>
    <property type="match status" value="1"/>
</dbReference>
<comment type="catalytic activity">
    <reaction evidence="1">
        <text>L-glutamyl-[protein] + S-adenosyl-L-methionine = [protein]-L-glutamate 5-O-methyl ester + S-adenosyl-L-homocysteine</text>
        <dbReference type="Rhea" id="RHEA:24452"/>
        <dbReference type="Rhea" id="RHEA-COMP:10208"/>
        <dbReference type="Rhea" id="RHEA-COMP:10311"/>
        <dbReference type="ChEBI" id="CHEBI:29973"/>
        <dbReference type="ChEBI" id="CHEBI:57856"/>
        <dbReference type="ChEBI" id="CHEBI:59789"/>
        <dbReference type="ChEBI" id="CHEBI:82795"/>
        <dbReference type="EC" id="2.1.1.80"/>
    </reaction>
</comment>
<feature type="domain" description="PAC" evidence="9">
    <location>
        <begin position="791"/>
        <end position="844"/>
    </location>
</feature>
<keyword evidence="6" id="KW-0145">Chemotaxis</keyword>
<evidence type="ECO:0000313" key="12">
    <source>
        <dbReference type="EMBL" id="USF89002.1"/>
    </source>
</evidence>
<keyword evidence="6" id="KW-0378">Hydrolase</keyword>
<dbReference type="InterPro" id="IPR022641">
    <property type="entry name" value="CheR_N"/>
</dbReference>
<dbReference type="Gene3D" id="3.30.450.20">
    <property type="entry name" value="PAS domain"/>
    <property type="match status" value="2"/>
</dbReference>
<proteinExistence type="predicted"/>
<dbReference type="Proteomes" id="UP001056649">
    <property type="component" value="Chromosome"/>
</dbReference>
<keyword evidence="5" id="KW-0949">S-adenosyl-L-methionine</keyword>
<dbReference type="InterPro" id="IPR035909">
    <property type="entry name" value="CheB_C"/>
</dbReference>
<dbReference type="InterPro" id="IPR022642">
    <property type="entry name" value="CheR_C"/>
</dbReference>
<dbReference type="RefSeq" id="WP_040819520.1">
    <property type="nucleotide sequence ID" value="NZ_CP090569.1"/>
</dbReference>
<feature type="active site" evidence="6">
    <location>
        <position position="142"/>
    </location>
</feature>
<dbReference type="GO" id="GO:0008984">
    <property type="term" value="F:protein-glutamate methylesterase activity"/>
    <property type="evidence" value="ECO:0007669"/>
    <property type="project" value="InterPro"/>
</dbReference>
<dbReference type="Gene3D" id="1.10.155.10">
    <property type="entry name" value="Chemotaxis receptor methyltransferase CheR, N-terminal domain"/>
    <property type="match status" value="1"/>
</dbReference>
<organism evidence="12 13">
    <name type="scientific">Candidatus Endoriftia persephonae</name>
    <dbReference type="NCBI Taxonomy" id="393765"/>
    <lineage>
        <taxon>Bacteria</taxon>
        <taxon>Pseudomonadati</taxon>
        <taxon>Pseudomonadota</taxon>
        <taxon>Gammaproteobacteria</taxon>
        <taxon>Chromatiales</taxon>
        <taxon>Sedimenticolaceae</taxon>
        <taxon>Candidatus Endoriftia</taxon>
    </lineage>
</organism>
<feature type="domain" description="PAS" evidence="8">
    <location>
        <begin position="841"/>
        <end position="911"/>
    </location>
</feature>
<dbReference type="Pfam" id="PF00989">
    <property type="entry name" value="PAS"/>
    <property type="match status" value="1"/>
</dbReference>
<dbReference type="InterPro" id="IPR035965">
    <property type="entry name" value="PAS-like_dom_sf"/>
</dbReference>
<dbReference type="CDD" id="cd16434">
    <property type="entry name" value="CheB-CheR_fusion"/>
    <property type="match status" value="1"/>
</dbReference>
<accession>A0A9J7A1W2</accession>
<gene>
    <name evidence="12" type="ORF">L0Y14_07155</name>
</gene>
<dbReference type="SUPFAM" id="SSF47757">
    <property type="entry name" value="Chemotaxis receptor methyltransferase CheR, N-terminal domain"/>
    <property type="match status" value="1"/>
</dbReference>
<sequence>MIKRDETQTSDSTVLPVVGIGASAGGLEAFRELLSALPPDTGMAFVLLQHLSPDHSSQLAELLADTTSMPVKPAKDGQRLQADHVYIVPPATQPGLLHGRLQLLPLHHKPGAPVVIDEFFKSLAVDTGPKAVGIILSGAGSDGGGGLEAIRAAGGVAFAQSEHSAAFDSMPHSAIERGLADYVLPPTAIASELGRLARSPRFTLGKRQQLPFASSRQSLQKLFLLLRQSTGTDFSLYKPSTIQRRLQRRLMLHHLNRLSDYLKLIQQQPEELEHLFDDLLINVTHFFREAESFRTLEQSVFPALVEQKRQGEPIRIWVPACSSGEEAYSVAITWLDFLEQAQIDRPLQLFATDIDAAAIKQARRGIFAPDQVVPHLSQRRLEYYFNRTPQGCQINPEVRDLCIFSVQDLLRDPPFSRIDLICCRNLLIYLKRKPQQQLLQTLHRSLNPTGFLMLGGSESIGASSDLFQVANKRTRLYHKKTLPGELSQQFLRTKGRLPLEPVKPVSEPPTPNSAEMAINTLRERRCPPGVTLDRTHNILAFHGDVSPYLAHPPGRPDLKLLRMVQGELRTELNLMVYRVIESAKAETRTLRHTMPDGQQHTISLSFEPVPRSDHQEPLFLLLFQDLGKCETPSPAADGSSDSRIAELEQELTRVWQHTEQMILQLRATNEELHTVSEENLSANEELQSTNEELETAKEELQSSNEELSTLNHELLAANEELHRLNEELRQLLESVELPILMLTRELRLRRYTPAALRLFNLLPGDLNRPLSDLQPRFHSPSLETELHDVIHNRQSRTLQIEDGERNPWSLSILPFFDEQGALDGLVLRFIDLRPYRELEQHERLLLTFLQNSGEAVILEDLNGTILSWNRGAERLYGYSADEAVGMSVFKLIPAEEQPPLREIIGRLALNEEVQPFETWRIGRDGTRHRIQLSLSVVRDAHGQPVSLASTGREISD</sequence>
<dbReference type="PROSITE" id="PS50113">
    <property type="entry name" value="PAC"/>
    <property type="match status" value="2"/>
</dbReference>
<evidence type="ECO:0000313" key="13">
    <source>
        <dbReference type="Proteomes" id="UP001056649"/>
    </source>
</evidence>
<keyword evidence="3" id="KW-0489">Methyltransferase</keyword>
<dbReference type="Pfam" id="PF01339">
    <property type="entry name" value="CheB_methylest"/>
    <property type="match status" value="1"/>
</dbReference>
<evidence type="ECO:0000256" key="6">
    <source>
        <dbReference type="PROSITE-ProRule" id="PRU00050"/>
    </source>
</evidence>
<evidence type="ECO:0000259" key="9">
    <source>
        <dbReference type="PROSITE" id="PS50113"/>
    </source>
</evidence>
<dbReference type="SMART" id="SM00091">
    <property type="entry name" value="PAS"/>
    <property type="match status" value="2"/>
</dbReference>
<dbReference type="PRINTS" id="PR00996">
    <property type="entry name" value="CHERMTFRASE"/>
</dbReference>
<dbReference type="GO" id="GO:0006935">
    <property type="term" value="P:chemotaxis"/>
    <property type="evidence" value="ECO:0007669"/>
    <property type="project" value="UniProtKB-UniRule"/>
</dbReference>
<dbReference type="CDD" id="cd00130">
    <property type="entry name" value="PAS"/>
    <property type="match status" value="2"/>
</dbReference>
<keyword evidence="13" id="KW-1185">Reference proteome</keyword>
<dbReference type="SUPFAM" id="SSF53335">
    <property type="entry name" value="S-adenosyl-L-methionine-dependent methyltransferases"/>
    <property type="match status" value="1"/>
</dbReference>
<dbReference type="PROSITE" id="PS50122">
    <property type="entry name" value="CHEB"/>
    <property type="match status" value="1"/>
</dbReference>
<dbReference type="PANTHER" id="PTHR24422">
    <property type="entry name" value="CHEMOTAXIS PROTEIN METHYLTRANSFERASE"/>
    <property type="match status" value="1"/>
</dbReference>
<feature type="domain" description="PAC" evidence="9">
    <location>
        <begin position="914"/>
        <end position="956"/>
    </location>
</feature>
<feature type="domain" description="CheR-type methyltransferase" evidence="11">
    <location>
        <begin position="207"/>
        <end position="480"/>
    </location>
</feature>
<dbReference type="InterPro" id="IPR013767">
    <property type="entry name" value="PAS_fold"/>
</dbReference>
<dbReference type="SMART" id="SM00138">
    <property type="entry name" value="MeTrc"/>
    <property type="match status" value="1"/>
</dbReference>
<dbReference type="InterPro" id="IPR050903">
    <property type="entry name" value="Bact_Chemotaxis_MeTrfase"/>
</dbReference>
<dbReference type="GO" id="GO:0008983">
    <property type="term" value="F:protein-glutamate O-methyltransferase activity"/>
    <property type="evidence" value="ECO:0007669"/>
    <property type="project" value="UniProtKB-EC"/>
</dbReference>
<dbReference type="NCBIfam" id="TIGR00229">
    <property type="entry name" value="sensory_box"/>
    <property type="match status" value="1"/>
</dbReference>
<dbReference type="InterPro" id="IPR000780">
    <property type="entry name" value="CheR_MeTrfase"/>
</dbReference>
<dbReference type="InterPro" id="IPR036804">
    <property type="entry name" value="CheR_N_sf"/>
</dbReference>
<reference evidence="12" key="1">
    <citation type="journal article" date="2022" name="Mol. Ecol. Resour.">
        <title>The complete and closed genome of the facultative generalist Candidatus Endoriftia persephone from deep-sea hydrothermal vents.</title>
        <authorList>
            <person name="de Oliveira A.L."/>
            <person name="Srivastava A."/>
            <person name="Espada-Hinojosa S."/>
            <person name="Bright M."/>
        </authorList>
    </citation>
    <scope>NUCLEOTIDE SEQUENCE</scope>
    <source>
        <strain evidence="12">Tica-EPR-9o50.N</strain>
    </source>
</reference>
<dbReference type="InterPro" id="IPR000014">
    <property type="entry name" value="PAS"/>
</dbReference>
<evidence type="ECO:0000259" key="10">
    <source>
        <dbReference type="PROSITE" id="PS50122"/>
    </source>
</evidence>
<dbReference type="InterPro" id="IPR000673">
    <property type="entry name" value="Sig_transdc_resp-reg_Me-estase"/>
</dbReference>
<dbReference type="InterPro" id="IPR029063">
    <property type="entry name" value="SAM-dependent_MTases_sf"/>
</dbReference>
<evidence type="ECO:0000256" key="4">
    <source>
        <dbReference type="ARBA" id="ARBA00022679"/>
    </source>
</evidence>
<dbReference type="Gene3D" id="3.40.50.180">
    <property type="entry name" value="Methylesterase CheB, C-terminal domain"/>
    <property type="match status" value="1"/>
</dbReference>
<dbReference type="EC" id="2.1.1.80" evidence="2"/>
<evidence type="ECO:0000256" key="5">
    <source>
        <dbReference type="ARBA" id="ARBA00022691"/>
    </source>
</evidence>
<dbReference type="Pfam" id="PF03705">
    <property type="entry name" value="CheR_N"/>
    <property type="match status" value="1"/>
</dbReference>
<dbReference type="EMBL" id="CP090569">
    <property type="protein sequence ID" value="USF89002.1"/>
    <property type="molecule type" value="Genomic_DNA"/>
</dbReference>
<evidence type="ECO:0000256" key="2">
    <source>
        <dbReference type="ARBA" id="ARBA00012534"/>
    </source>
</evidence>
<dbReference type="PROSITE" id="PS50123">
    <property type="entry name" value="CHER"/>
    <property type="match status" value="1"/>
</dbReference>
<dbReference type="PROSITE" id="PS50112">
    <property type="entry name" value="PAS"/>
    <property type="match status" value="1"/>
</dbReference>